<evidence type="ECO:0000256" key="1">
    <source>
        <dbReference type="SAM" id="Phobius"/>
    </source>
</evidence>
<dbReference type="Pfam" id="PF07099">
    <property type="entry name" value="DUF1361"/>
    <property type="match status" value="1"/>
</dbReference>
<protein>
    <submittedName>
        <fullName evidence="2">DUF1361 domain-containing protein</fullName>
    </submittedName>
</protein>
<dbReference type="InterPro" id="IPR009793">
    <property type="entry name" value="DUF1361"/>
</dbReference>
<keyword evidence="1" id="KW-0472">Membrane</keyword>
<accession>A0ABS1WMU6</accession>
<sequence length="223" mass="26175">MKTIRHILLTQYKTIQSVIILTTFSILLLLLRIKLTNTYYFIFLIWNLFLAGIPYLISSYLSTYNTINKMSLLTISFVWLLFLPNAPYIVTDLFHLKYSHQDLLWIDTLIIIVFTITGLLLFYKSIKTMCLIFETYVEKRVVTFSLPILFMLVGFGVYLGRFLRFNSWEIINKPWTIIETIMSIILHPITYNYAWIFSIVFGATLYVGYYISDSTANKTKKAS</sequence>
<feature type="transmembrane region" description="Helical" evidence="1">
    <location>
        <begin position="12"/>
        <end position="33"/>
    </location>
</feature>
<dbReference type="RefSeq" id="WP_203000936.1">
    <property type="nucleotide sequence ID" value="NZ_JAEMEF010000010.1"/>
</dbReference>
<feature type="transmembrane region" description="Helical" evidence="1">
    <location>
        <begin position="103"/>
        <end position="123"/>
    </location>
</feature>
<keyword evidence="3" id="KW-1185">Reference proteome</keyword>
<feature type="transmembrane region" description="Helical" evidence="1">
    <location>
        <begin position="70"/>
        <end position="91"/>
    </location>
</feature>
<evidence type="ECO:0000313" key="3">
    <source>
        <dbReference type="Proteomes" id="UP000605013"/>
    </source>
</evidence>
<evidence type="ECO:0000313" key="2">
    <source>
        <dbReference type="EMBL" id="MBL7560437.1"/>
    </source>
</evidence>
<dbReference type="EMBL" id="JAEMEF010000010">
    <property type="protein sequence ID" value="MBL7560437.1"/>
    <property type="molecule type" value="Genomic_DNA"/>
</dbReference>
<feature type="transmembrane region" description="Helical" evidence="1">
    <location>
        <begin position="193"/>
        <end position="211"/>
    </location>
</feature>
<organism evidence="2 3">
    <name type="scientific">Olleya sediminilitoris</name>
    <dbReference type="NCBI Taxonomy" id="2795739"/>
    <lineage>
        <taxon>Bacteria</taxon>
        <taxon>Pseudomonadati</taxon>
        <taxon>Bacteroidota</taxon>
        <taxon>Flavobacteriia</taxon>
        <taxon>Flavobacteriales</taxon>
        <taxon>Flavobacteriaceae</taxon>
    </lineage>
</organism>
<gene>
    <name evidence="2" type="ORF">JAO71_11550</name>
</gene>
<keyword evidence="1" id="KW-0812">Transmembrane</keyword>
<dbReference type="Proteomes" id="UP000605013">
    <property type="component" value="Unassembled WGS sequence"/>
</dbReference>
<name>A0ABS1WMU6_9FLAO</name>
<reference evidence="2 3" key="1">
    <citation type="submission" date="2020-12" db="EMBL/GenBank/DDBJ databases">
        <title>Olleya sediminilitoris sp. nov., isolated from a tidal flat.</title>
        <authorList>
            <person name="Park S."/>
            <person name="Yoon J.-H."/>
        </authorList>
    </citation>
    <scope>NUCLEOTIDE SEQUENCE [LARGE SCALE GENOMIC DNA]</scope>
    <source>
        <strain evidence="2 3">YSTF-M6</strain>
    </source>
</reference>
<proteinExistence type="predicted"/>
<comment type="caution">
    <text evidence="2">The sequence shown here is derived from an EMBL/GenBank/DDBJ whole genome shotgun (WGS) entry which is preliminary data.</text>
</comment>
<feature type="transmembrane region" description="Helical" evidence="1">
    <location>
        <begin position="39"/>
        <end position="58"/>
    </location>
</feature>
<feature type="transmembrane region" description="Helical" evidence="1">
    <location>
        <begin position="144"/>
        <end position="163"/>
    </location>
</feature>
<keyword evidence="1" id="KW-1133">Transmembrane helix</keyword>